<dbReference type="InterPro" id="IPR043502">
    <property type="entry name" value="DNA/RNA_pol_sf"/>
</dbReference>
<dbReference type="PANTHER" id="PTHR37984">
    <property type="entry name" value="PROTEIN CBG26694"/>
    <property type="match status" value="1"/>
</dbReference>
<name>A0A9Q3L5Q1_9BASI</name>
<keyword evidence="4" id="KW-1185">Reference proteome</keyword>
<comment type="caution">
    <text evidence="3">The sequence shown here is derived from an EMBL/GenBank/DDBJ whole genome shotgun (WGS) entry which is preliminary data.</text>
</comment>
<reference evidence="3" key="1">
    <citation type="submission" date="2021-03" db="EMBL/GenBank/DDBJ databases">
        <title>Draft genome sequence of rust myrtle Austropuccinia psidii MF-1, a brazilian biotype.</title>
        <authorList>
            <person name="Quecine M.C."/>
            <person name="Pachon D.M.R."/>
            <person name="Bonatelli M.L."/>
            <person name="Correr F.H."/>
            <person name="Franceschini L.M."/>
            <person name="Leite T.F."/>
            <person name="Margarido G.R.A."/>
            <person name="Almeida C.A."/>
            <person name="Ferrarezi J.A."/>
            <person name="Labate C.A."/>
        </authorList>
    </citation>
    <scope>NUCLEOTIDE SEQUENCE</scope>
    <source>
        <strain evidence="3">MF-1</strain>
    </source>
</reference>
<dbReference type="InterPro" id="IPR041577">
    <property type="entry name" value="RT_RNaseH_2"/>
</dbReference>
<evidence type="ECO:0000259" key="2">
    <source>
        <dbReference type="Pfam" id="PF17919"/>
    </source>
</evidence>
<accession>A0A9Q3L5Q1</accession>
<dbReference type="InterPro" id="IPR050951">
    <property type="entry name" value="Retrovirus_Pol_polyprotein"/>
</dbReference>
<dbReference type="AlphaFoldDB" id="A0A9Q3L5Q1"/>
<dbReference type="EMBL" id="AVOT02145450">
    <property type="protein sequence ID" value="MBW0591880.1"/>
    <property type="molecule type" value="Genomic_DNA"/>
</dbReference>
<dbReference type="Gene3D" id="3.30.70.270">
    <property type="match status" value="1"/>
</dbReference>
<dbReference type="GO" id="GO:0003824">
    <property type="term" value="F:catalytic activity"/>
    <property type="evidence" value="ECO:0007669"/>
    <property type="project" value="UniProtKB-KW"/>
</dbReference>
<dbReference type="SUPFAM" id="SSF56672">
    <property type="entry name" value="DNA/RNA polymerases"/>
    <property type="match status" value="1"/>
</dbReference>
<dbReference type="Pfam" id="PF17919">
    <property type="entry name" value="RT_RNaseH_2"/>
    <property type="match status" value="1"/>
</dbReference>
<organism evidence="3 4">
    <name type="scientific">Austropuccinia psidii MF-1</name>
    <dbReference type="NCBI Taxonomy" id="1389203"/>
    <lineage>
        <taxon>Eukaryota</taxon>
        <taxon>Fungi</taxon>
        <taxon>Dikarya</taxon>
        <taxon>Basidiomycota</taxon>
        <taxon>Pucciniomycotina</taxon>
        <taxon>Pucciniomycetes</taxon>
        <taxon>Pucciniales</taxon>
        <taxon>Sphaerophragmiaceae</taxon>
        <taxon>Austropuccinia</taxon>
    </lineage>
</organism>
<protein>
    <recommendedName>
        <fullName evidence="2">Reverse transcriptase/retrotransposon-derived protein RNase H-like domain-containing protein</fullName>
    </recommendedName>
</protein>
<gene>
    <name evidence="3" type="ORF">O181_131595</name>
</gene>
<feature type="domain" description="Reverse transcriptase/retrotransposon-derived protein RNase H-like" evidence="2">
    <location>
        <begin position="88"/>
        <end position="173"/>
    </location>
</feature>
<dbReference type="PANTHER" id="PTHR37984:SF5">
    <property type="entry name" value="PROTEIN NYNRIN-LIKE"/>
    <property type="match status" value="1"/>
</dbReference>
<dbReference type="InterPro" id="IPR043128">
    <property type="entry name" value="Rev_trsase/Diguanyl_cyclase"/>
</dbReference>
<dbReference type="Proteomes" id="UP000765509">
    <property type="component" value="Unassembled WGS sequence"/>
</dbReference>
<sequence>MKIYFKEFHSGFKEFKAIGHVVSGLSLVFDKSKAAAVPLKPIPQRKKEIQSFLGFSGLYRKNIEDFASIARDIYKFWDKDTVFEMTVEVVKAFQSMRQALTTSSLLLMPDFKVTFKLCIDSSGDVLGAALHQVHIINERRVEGPICYISRQIKPTEFRYGAIKMECLCLFWAL</sequence>
<evidence type="ECO:0000313" key="3">
    <source>
        <dbReference type="EMBL" id="MBW0591880.1"/>
    </source>
</evidence>
<evidence type="ECO:0000313" key="4">
    <source>
        <dbReference type="Proteomes" id="UP000765509"/>
    </source>
</evidence>
<evidence type="ECO:0000256" key="1">
    <source>
        <dbReference type="ARBA" id="ARBA00023268"/>
    </source>
</evidence>
<proteinExistence type="predicted"/>
<keyword evidence="1" id="KW-0511">Multifunctional enzyme</keyword>